<dbReference type="AlphaFoldDB" id="A0A1F5RKA8"/>
<accession>A0A1F5RKA8</accession>
<dbReference type="Proteomes" id="UP000177691">
    <property type="component" value="Unassembled WGS sequence"/>
</dbReference>
<proteinExistence type="predicted"/>
<keyword evidence="1" id="KW-1133">Transmembrane helix</keyword>
<sequence>MKKLPLLLQSFLSSLGVLIYVSAVAWLMTHGERLFGKIKDVWGPILILLLLVVSATITGALVLGRPIYLYFSGEKERGIKLFFYNLGWLIIIIAVLISILASR</sequence>
<feature type="transmembrane region" description="Helical" evidence="1">
    <location>
        <begin position="6"/>
        <end position="29"/>
    </location>
</feature>
<evidence type="ECO:0008006" key="4">
    <source>
        <dbReference type="Google" id="ProtNLM"/>
    </source>
</evidence>
<dbReference type="EMBL" id="MFFU01000058">
    <property type="protein sequence ID" value="OGF14855.1"/>
    <property type="molecule type" value="Genomic_DNA"/>
</dbReference>
<keyword evidence="1" id="KW-0472">Membrane</keyword>
<reference evidence="2 3" key="1">
    <citation type="journal article" date="2016" name="Nat. Commun.">
        <title>Thousands of microbial genomes shed light on interconnected biogeochemical processes in an aquifer system.</title>
        <authorList>
            <person name="Anantharaman K."/>
            <person name="Brown C.T."/>
            <person name="Hug L.A."/>
            <person name="Sharon I."/>
            <person name="Castelle C.J."/>
            <person name="Probst A.J."/>
            <person name="Thomas B.C."/>
            <person name="Singh A."/>
            <person name="Wilkins M.J."/>
            <person name="Karaoz U."/>
            <person name="Brodie E.L."/>
            <person name="Williams K.H."/>
            <person name="Hubbard S.S."/>
            <person name="Banfield J.F."/>
        </authorList>
    </citation>
    <scope>NUCLEOTIDE SEQUENCE [LARGE SCALE GENOMIC DNA]</scope>
</reference>
<keyword evidence="1" id="KW-0812">Transmembrane</keyword>
<feature type="transmembrane region" description="Helical" evidence="1">
    <location>
        <begin position="82"/>
        <end position="101"/>
    </location>
</feature>
<organism evidence="2 3">
    <name type="scientific">Candidatus Falkowbacteria bacterium RIFCSPHIGHO2_02_FULL_45_15</name>
    <dbReference type="NCBI Taxonomy" id="1797987"/>
    <lineage>
        <taxon>Bacteria</taxon>
        <taxon>Candidatus Falkowiibacteriota</taxon>
    </lineage>
</organism>
<protein>
    <recommendedName>
        <fullName evidence="4">DUF5671 domain-containing protein</fullName>
    </recommendedName>
</protein>
<evidence type="ECO:0000256" key="1">
    <source>
        <dbReference type="SAM" id="Phobius"/>
    </source>
</evidence>
<name>A0A1F5RKA8_9BACT</name>
<feature type="transmembrane region" description="Helical" evidence="1">
    <location>
        <begin position="41"/>
        <end position="62"/>
    </location>
</feature>
<evidence type="ECO:0000313" key="3">
    <source>
        <dbReference type="Proteomes" id="UP000177691"/>
    </source>
</evidence>
<evidence type="ECO:0000313" key="2">
    <source>
        <dbReference type="EMBL" id="OGF14855.1"/>
    </source>
</evidence>
<gene>
    <name evidence="2" type="ORF">A3D54_01465</name>
</gene>
<comment type="caution">
    <text evidence="2">The sequence shown here is derived from an EMBL/GenBank/DDBJ whole genome shotgun (WGS) entry which is preliminary data.</text>
</comment>